<evidence type="ECO:0000256" key="8">
    <source>
        <dbReference type="ARBA" id="ARBA00022962"/>
    </source>
</evidence>
<evidence type="ECO:0000313" key="12">
    <source>
        <dbReference type="Proteomes" id="UP000698963"/>
    </source>
</evidence>
<dbReference type="RefSeq" id="WP_304120549.1">
    <property type="nucleotide sequence ID" value="NZ_DYZA01000028.1"/>
</dbReference>
<dbReference type="Proteomes" id="UP000698963">
    <property type="component" value="Unassembled WGS sequence"/>
</dbReference>
<gene>
    <name evidence="11" type="ORF">K8W16_01550</name>
</gene>
<accession>A0A921DQX0</accession>
<evidence type="ECO:0000313" key="11">
    <source>
        <dbReference type="EMBL" id="HJD96318.1"/>
    </source>
</evidence>
<sequence>MEQARLVISGLSGGSGKTLVSLGLTRLFARRGLAVQPCKKGPDYIDYAWLALAAGRPAACLDPYFLEDNALLRQFSHVCARRPSELAVIEGNRGLFDGRDVEGTCSTAHVARLLKAPVVLTMNCAKMTRTAAAIVSGIARFEPDLHLAGVILNNVAGERHGSMLRRAVETYTDIPVMGILPRMRKNPLPERHMGLSLDEADPAARSVLDSLADLMEENSDAGVFLSLARTAPPLPDFPGTCSGQTPQPNPVIGYVHDKALWFYYEENLEALREAGAKLVRVSLFDDAPWPKLDGLYLGGGYPELFADEISVSQHLEEIRTLSLAGRPIYAECGGFMVLCDALMLDDGPRPMAGLLPPRPRFFRRPQGLGYVTARVTAKNPFHPLGSVWRGHEFHYSRCEWPEGPLPACSLELSPGTGMYEKGGIHYDGLLSRRTFACWTHLFAPAVPHWAKNFVRACADARGPLDSPQG</sequence>
<dbReference type="Gene3D" id="3.40.50.880">
    <property type="match status" value="1"/>
</dbReference>
<keyword evidence="5" id="KW-0547">Nucleotide-binding</keyword>
<evidence type="ECO:0000256" key="4">
    <source>
        <dbReference type="ARBA" id="ARBA00022598"/>
    </source>
</evidence>
<dbReference type="InterPro" id="IPR027417">
    <property type="entry name" value="P-loop_NTPase"/>
</dbReference>
<protein>
    <submittedName>
        <fullName evidence="11">Cobyrinate a,c-diamide synthase</fullName>
    </submittedName>
</protein>
<dbReference type="PANTHER" id="PTHR43873:SF1">
    <property type="entry name" value="COBYRINATE A,C-DIAMIDE SYNTHASE"/>
    <property type="match status" value="1"/>
</dbReference>
<dbReference type="InterPro" id="IPR002586">
    <property type="entry name" value="CobQ/CobB/MinD/ParA_Nub-bd_dom"/>
</dbReference>
<reference evidence="11" key="1">
    <citation type="journal article" date="2021" name="PeerJ">
        <title>Extensive microbial diversity within the chicken gut microbiome revealed by metagenomics and culture.</title>
        <authorList>
            <person name="Gilroy R."/>
            <person name="Ravi A."/>
            <person name="Getino M."/>
            <person name="Pursley I."/>
            <person name="Horton D.L."/>
            <person name="Alikhan N.F."/>
            <person name="Baker D."/>
            <person name="Gharbi K."/>
            <person name="Hall N."/>
            <person name="Watson M."/>
            <person name="Adriaenssens E.M."/>
            <person name="Foster-Nyarko E."/>
            <person name="Jarju S."/>
            <person name="Secka A."/>
            <person name="Antonio M."/>
            <person name="Oren A."/>
            <person name="Chaudhuri R.R."/>
            <person name="La Ragione R."/>
            <person name="Hildebrand F."/>
            <person name="Pallen M.J."/>
        </authorList>
    </citation>
    <scope>NUCLEOTIDE SEQUENCE</scope>
    <source>
        <strain evidence="11">ChiGjej2B2-19336</strain>
    </source>
</reference>
<evidence type="ECO:0000256" key="3">
    <source>
        <dbReference type="ARBA" id="ARBA00022573"/>
    </source>
</evidence>
<dbReference type="PANTHER" id="PTHR43873">
    <property type="entry name" value="COBYRINATE A,C-DIAMIDE SYNTHASE"/>
    <property type="match status" value="1"/>
</dbReference>
<dbReference type="EMBL" id="DYZA01000028">
    <property type="protein sequence ID" value="HJD96318.1"/>
    <property type="molecule type" value="Genomic_DNA"/>
</dbReference>
<dbReference type="NCBIfam" id="NF002204">
    <property type="entry name" value="PRK01077.1"/>
    <property type="match status" value="1"/>
</dbReference>
<dbReference type="InterPro" id="IPR004484">
    <property type="entry name" value="CbiA/CobB_synth"/>
</dbReference>
<dbReference type="PROSITE" id="PS51274">
    <property type="entry name" value="GATASE_COBBQ"/>
    <property type="match status" value="1"/>
</dbReference>
<proteinExistence type="predicted"/>
<feature type="domain" description="CobB/CobQ-like glutamine amidotransferase" evidence="10">
    <location>
        <begin position="252"/>
        <end position="442"/>
    </location>
</feature>
<dbReference type="Pfam" id="PF01656">
    <property type="entry name" value="CbiA"/>
    <property type="match status" value="1"/>
</dbReference>
<feature type="domain" description="CobQ/CobB/MinD/ParA nucleotide binding" evidence="9">
    <location>
        <begin position="7"/>
        <end position="191"/>
    </location>
</feature>
<dbReference type="GO" id="GO:0042242">
    <property type="term" value="F:cobyrinic acid a,c-diamide synthase activity"/>
    <property type="evidence" value="ECO:0007669"/>
    <property type="project" value="InterPro"/>
</dbReference>
<evidence type="ECO:0000256" key="7">
    <source>
        <dbReference type="ARBA" id="ARBA00022842"/>
    </source>
</evidence>
<evidence type="ECO:0000256" key="6">
    <source>
        <dbReference type="ARBA" id="ARBA00022840"/>
    </source>
</evidence>
<dbReference type="SUPFAM" id="SSF52540">
    <property type="entry name" value="P-loop containing nucleoside triphosphate hydrolases"/>
    <property type="match status" value="1"/>
</dbReference>
<dbReference type="NCBIfam" id="TIGR00379">
    <property type="entry name" value="cobB"/>
    <property type="match status" value="1"/>
</dbReference>
<keyword evidence="8" id="KW-0315">Glutamine amidotransferase</keyword>
<evidence type="ECO:0000259" key="9">
    <source>
        <dbReference type="Pfam" id="PF01656"/>
    </source>
</evidence>
<comment type="cofactor">
    <cofactor evidence="1">
        <name>Mg(2+)</name>
        <dbReference type="ChEBI" id="CHEBI:18420"/>
    </cofactor>
</comment>
<keyword evidence="4" id="KW-0436">Ligase</keyword>
<reference evidence="11" key="2">
    <citation type="submission" date="2021-09" db="EMBL/GenBank/DDBJ databases">
        <authorList>
            <person name="Gilroy R."/>
        </authorList>
    </citation>
    <scope>NUCLEOTIDE SEQUENCE</scope>
    <source>
        <strain evidence="11">ChiGjej2B2-19336</strain>
    </source>
</reference>
<keyword evidence="6" id="KW-0067">ATP-binding</keyword>
<comment type="caution">
    <text evidence="11">The sequence shown here is derived from an EMBL/GenBank/DDBJ whole genome shotgun (WGS) entry which is preliminary data.</text>
</comment>
<comment type="pathway">
    <text evidence="2">Cofactor biosynthesis; adenosylcobalamin biosynthesis.</text>
</comment>
<name>A0A921DQX0_9BACT</name>
<dbReference type="SUPFAM" id="SSF52317">
    <property type="entry name" value="Class I glutamine amidotransferase-like"/>
    <property type="match status" value="1"/>
</dbReference>
<dbReference type="AlphaFoldDB" id="A0A921DQX0"/>
<dbReference type="GO" id="GO:0009236">
    <property type="term" value="P:cobalamin biosynthetic process"/>
    <property type="evidence" value="ECO:0007669"/>
    <property type="project" value="UniProtKB-KW"/>
</dbReference>
<evidence type="ECO:0000259" key="10">
    <source>
        <dbReference type="Pfam" id="PF07685"/>
    </source>
</evidence>
<evidence type="ECO:0000256" key="5">
    <source>
        <dbReference type="ARBA" id="ARBA00022741"/>
    </source>
</evidence>
<dbReference type="InterPro" id="IPR029062">
    <property type="entry name" value="Class_I_gatase-like"/>
</dbReference>
<dbReference type="CDD" id="cd05388">
    <property type="entry name" value="CobB_N"/>
    <property type="match status" value="1"/>
</dbReference>
<organism evidence="11 12">
    <name type="scientific">Mailhella massiliensis</name>
    <dbReference type="NCBI Taxonomy" id="1903261"/>
    <lineage>
        <taxon>Bacteria</taxon>
        <taxon>Pseudomonadati</taxon>
        <taxon>Thermodesulfobacteriota</taxon>
        <taxon>Desulfovibrionia</taxon>
        <taxon>Desulfovibrionales</taxon>
        <taxon>Desulfovibrionaceae</taxon>
        <taxon>Mailhella</taxon>
    </lineage>
</organism>
<evidence type="ECO:0000256" key="2">
    <source>
        <dbReference type="ARBA" id="ARBA00004953"/>
    </source>
</evidence>
<dbReference type="Pfam" id="PF07685">
    <property type="entry name" value="GATase_3"/>
    <property type="match status" value="1"/>
</dbReference>
<dbReference type="InterPro" id="IPR011698">
    <property type="entry name" value="GATase_3"/>
</dbReference>
<dbReference type="Gene3D" id="3.40.50.300">
    <property type="entry name" value="P-loop containing nucleotide triphosphate hydrolases"/>
    <property type="match status" value="1"/>
</dbReference>
<keyword evidence="7" id="KW-0460">Magnesium</keyword>
<keyword evidence="3" id="KW-0169">Cobalamin biosynthesis</keyword>
<evidence type="ECO:0000256" key="1">
    <source>
        <dbReference type="ARBA" id="ARBA00001946"/>
    </source>
</evidence>
<dbReference type="GO" id="GO:0005524">
    <property type="term" value="F:ATP binding"/>
    <property type="evidence" value="ECO:0007669"/>
    <property type="project" value="UniProtKB-KW"/>
</dbReference>